<dbReference type="GO" id="GO:0070979">
    <property type="term" value="P:protein K11-linked ubiquitination"/>
    <property type="evidence" value="ECO:0007669"/>
    <property type="project" value="TreeGrafter"/>
</dbReference>
<dbReference type="Pfam" id="PF25773">
    <property type="entry name" value="TPR_ANAPC2"/>
    <property type="match status" value="1"/>
</dbReference>
<dbReference type="PANTHER" id="PTHR45957">
    <property type="entry name" value="ANAPHASE-PROMOTING COMPLEX SUBUNIT 2"/>
    <property type="match status" value="1"/>
</dbReference>
<dbReference type="Gene3D" id="3.30.230.130">
    <property type="entry name" value="Cullin, Chain C, Domain 2"/>
    <property type="match status" value="1"/>
</dbReference>
<dbReference type="PANTHER" id="PTHR45957:SF1">
    <property type="entry name" value="ANAPHASE-PROMOTING COMPLEX SUBUNIT 2"/>
    <property type="match status" value="1"/>
</dbReference>
<dbReference type="InterPro" id="IPR036317">
    <property type="entry name" value="Cullin_homology_sf"/>
</dbReference>
<dbReference type="GO" id="GO:0005680">
    <property type="term" value="C:anaphase-promoting complex"/>
    <property type="evidence" value="ECO:0007669"/>
    <property type="project" value="TreeGrafter"/>
</dbReference>
<dbReference type="AlphaFoldDB" id="A0AAV5R4V9"/>
<dbReference type="SUPFAM" id="SSF75632">
    <property type="entry name" value="Cullin homology domain"/>
    <property type="match status" value="1"/>
</dbReference>
<evidence type="ECO:0000259" key="2">
    <source>
        <dbReference type="PROSITE" id="PS50069"/>
    </source>
</evidence>
<evidence type="ECO:0000256" key="1">
    <source>
        <dbReference type="PROSITE-ProRule" id="PRU00330"/>
    </source>
</evidence>
<dbReference type="GO" id="GO:0007091">
    <property type="term" value="P:metaphase/anaphase transition of mitotic cell cycle"/>
    <property type="evidence" value="ECO:0007669"/>
    <property type="project" value="TreeGrafter"/>
</dbReference>
<accession>A0AAV5R4V9</accession>
<sequence>MDGYDNSDTAMLINWLSEQVLTLNVPEKQEFPNEITALIRKIKQGHIYLPVFQRLLYSKYKDIHLSFKSDILGFFKWIEASSSHMDTLYIIFKFNDLDIILLKRSEFCIYQGYTKKIWKDILNFFIIEENHGDLHFVSKVLMKVNLYSELDELMFQVSKTKITKHLDTIYWDDPIYGTLVKWVELDVFMVFDSYVSMKNVIAFREGLFLIAKNLLIKRRIKDLYHLISKYPFTRETMKEINRCLDKSTYHDKLVQSFIQQLNQKLLLPSVKTVDLIIYYIKTIHSFLLIDHRGVLLDKVARPIRNYLRTRDDTIEKIVNGLLTTDRKKNKLIELNSELVRGYSKNSNSKSRNYKKRTLKWQPDPVDALPDFQIGKIDDIIDSLTSIFDDNSLFIDQFVKIFSVDLLTIKNYDISHILNSLSLLKTKFVDDDFNILDIMINDIQKSKLLDTEIHDVVNTVNDIHGVFLSYIFWPNLSPKASTFVYPKVIKDDLEKYEKGYEQFQKDRVLTLHPEKTLVDINIEIGGVNKPFRVTLEKLLVLNFINDSSIKDIKMGIIMMNLKMPLVMVKSSLEFWAKENVLIESHGGWRLNE</sequence>
<keyword evidence="4" id="KW-1185">Reference proteome</keyword>
<dbReference type="Proteomes" id="UP001378960">
    <property type="component" value="Unassembled WGS sequence"/>
</dbReference>
<proteinExistence type="inferred from homology"/>
<dbReference type="PROSITE" id="PS50069">
    <property type="entry name" value="CULLIN_2"/>
    <property type="match status" value="1"/>
</dbReference>
<evidence type="ECO:0000313" key="4">
    <source>
        <dbReference type="Proteomes" id="UP001378960"/>
    </source>
</evidence>
<name>A0AAV5R4V9_PICKL</name>
<dbReference type="InterPro" id="IPR044554">
    <property type="entry name" value="ANAPC2"/>
</dbReference>
<comment type="caution">
    <text evidence="3">The sequence shown here is derived from an EMBL/GenBank/DDBJ whole genome shotgun (WGS) entry which is preliminary data.</text>
</comment>
<comment type="similarity">
    <text evidence="1">Belongs to the cullin family.</text>
</comment>
<dbReference type="InterPro" id="IPR057975">
    <property type="entry name" value="TPR_ANAPC2"/>
</dbReference>
<organism evidence="3 4">
    <name type="scientific">Pichia kluyveri</name>
    <name type="common">Yeast</name>
    <dbReference type="NCBI Taxonomy" id="36015"/>
    <lineage>
        <taxon>Eukaryota</taxon>
        <taxon>Fungi</taxon>
        <taxon>Dikarya</taxon>
        <taxon>Ascomycota</taxon>
        <taxon>Saccharomycotina</taxon>
        <taxon>Pichiomycetes</taxon>
        <taxon>Pichiales</taxon>
        <taxon>Pichiaceae</taxon>
        <taxon>Pichia</taxon>
    </lineage>
</organism>
<protein>
    <submittedName>
        <fullName evidence="3">Anaphase promoting complex subunit 2</fullName>
    </submittedName>
</protein>
<dbReference type="EMBL" id="BTGB01000002">
    <property type="protein sequence ID" value="GMM45649.1"/>
    <property type="molecule type" value="Genomic_DNA"/>
</dbReference>
<gene>
    <name evidence="3" type="ORF">DAPK24_022240</name>
</gene>
<reference evidence="3 4" key="1">
    <citation type="journal article" date="2023" name="Elife">
        <title>Identification of key yeast species and microbe-microbe interactions impacting larval growth of Drosophila in the wild.</title>
        <authorList>
            <person name="Mure A."/>
            <person name="Sugiura Y."/>
            <person name="Maeda R."/>
            <person name="Honda K."/>
            <person name="Sakurai N."/>
            <person name="Takahashi Y."/>
            <person name="Watada M."/>
            <person name="Katoh T."/>
            <person name="Gotoh A."/>
            <person name="Gotoh Y."/>
            <person name="Taniguchi I."/>
            <person name="Nakamura K."/>
            <person name="Hayashi T."/>
            <person name="Katayama T."/>
            <person name="Uemura T."/>
            <person name="Hattori Y."/>
        </authorList>
    </citation>
    <scope>NUCLEOTIDE SEQUENCE [LARGE SCALE GENOMIC DNA]</scope>
    <source>
        <strain evidence="3 4">PK-24</strain>
    </source>
</reference>
<feature type="domain" description="Cullin family profile" evidence="2">
    <location>
        <begin position="334"/>
        <end position="575"/>
    </location>
</feature>
<evidence type="ECO:0000313" key="3">
    <source>
        <dbReference type="EMBL" id="GMM45649.1"/>
    </source>
</evidence>
<dbReference type="InterPro" id="IPR016158">
    <property type="entry name" value="Cullin_homology"/>
</dbReference>